<dbReference type="EMBL" id="JBBPBN010000010">
    <property type="protein sequence ID" value="KAK9030503.1"/>
    <property type="molecule type" value="Genomic_DNA"/>
</dbReference>
<name>A0ABR2SZV4_9ROSI</name>
<evidence type="ECO:0000256" key="1">
    <source>
        <dbReference type="SAM" id="MobiDB-lite"/>
    </source>
</evidence>
<dbReference type="Proteomes" id="UP001396334">
    <property type="component" value="Unassembled WGS sequence"/>
</dbReference>
<evidence type="ECO:0000313" key="2">
    <source>
        <dbReference type="EMBL" id="KAK9030503.1"/>
    </source>
</evidence>
<reference evidence="2 3" key="1">
    <citation type="journal article" date="2024" name="G3 (Bethesda)">
        <title>Genome assembly of Hibiscus sabdariffa L. provides insights into metabolisms of medicinal natural products.</title>
        <authorList>
            <person name="Kim T."/>
        </authorList>
    </citation>
    <scope>NUCLEOTIDE SEQUENCE [LARGE SCALE GENOMIC DNA]</scope>
    <source>
        <strain evidence="2">TK-2024</strain>
        <tissue evidence="2">Old leaves</tissue>
    </source>
</reference>
<sequence length="98" mass="10304">MWNPNSPIWDNVVASHAVNGLIAGNQSGRPPDEAVIVVVPAALERQGSPVASELQPAQKKGRSGEEPMIVEDTPPKGGRDSGGGAWWLGTDYAAFRGE</sequence>
<gene>
    <name evidence="2" type="ORF">V6N11_031929</name>
</gene>
<proteinExistence type="predicted"/>
<comment type="caution">
    <text evidence="2">The sequence shown here is derived from an EMBL/GenBank/DDBJ whole genome shotgun (WGS) entry which is preliminary data.</text>
</comment>
<accession>A0ABR2SZV4</accession>
<feature type="region of interest" description="Disordered" evidence="1">
    <location>
        <begin position="47"/>
        <end position="86"/>
    </location>
</feature>
<organism evidence="2 3">
    <name type="scientific">Hibiscus sabdariffa</name>
    <name type="common">roselle</name>
    <dbReference type="NCBI Taxonomy" id="183260"/>
    <lineage>
        <taxon>Eukaryota</taxon>
        <taxon>Viridiplantae</taxon>
        <taxon>Streptophyta</taxon>
        <taxon>Embryophyta</taxon>
        <taxon>Tracheophyta</taxon>
        <taxon>Spermatophyta</taxon>
        <taxon>Magnoliopsida</taxon>
        <taxon>eudicotyledons</taxon>
        <taxon>Gunneridae</taxon>
        <taxon>Pentapetalae</taxon>
        <taxon>rosids</taxon>
        <taxon>malvids</taxon>
        <taxon>Malvales</taxon>
        <taxon>Malvaceae</taxon>
        <taxon>Malvoideae</taxon>
        <taxon>Hibiscus</taxon>
    </lineage>
</organism>
<protein>
    <submittedName>
        <fullName evidence="2">Uncharacterized protein</fullName>
    </submittedName>
</protein>
<keyword evidence="3" id="KW-1185">Reference proteome</keyword>
<evidence type="ECO:0000313" key="3">
    <source>
        <dbReference type="Proteomes" id="UP001396334"/>
    </source>
</evidence>